<dbReference type="Gene3D" id="3.50.50.100">
    <property type="match status" value="1"/>
</dbReference>
<keyword evidence="4" id="KW-0560">Oxidoreductase</keyword>
<accession>A0A9W9Q2B4</accession>
<dbReference type="Proteomes" id="UP001147746">
    <property type="component" value="Unassembled WGS sequence"/>
</dbReference>
<name>A0A9W9Q2B4_9EURO</name>
<comment type="caution">
    <text evidence="6">The sequence shown here is derived from an EMBL/GenBank/DDBJ whole genome shotgun (WGS) entry which is preliminary data.</text>
</comment>
<sequence>MAPTPTPTKNILILGASYAGVSTAHYLLKHAIPKLPDPESYKIVLVSPSTEILCRPACPRPMISDDLLPQDKLFVSIPEVFKKYSEENFRFEHATALELDHAGRKVLVKSTDQVEKTIEYHALVIATGASTPSPLLGLNSGADTLRAEWVEFRTEMSRAKSIVIAGGGPAGIETAGELGEHLNGTSGWFCGKLENPKVQITVVTSSSQILPGLRSSIAKKAEGLLARMGVVVVKGTKVVDVQPPSEEKDTTAITLSDGSVLEADIYIPAVGTTPNTSFIDKSLLIADGRVNVTNALRVEGAGERVYAVGDVASNARPAVHAILSAVPVLCANVKRDLLLASGVDVSGADRLFIEDTRETQLVPIGRRWGVGAAMGWQIPSFMVWLIKGRDYWLWTTGGLWSGSQWDKES</sequence>
<dbReference type="PANTHER" id="PTHR43735">
    <property type="entry name" value="APOPTOSIS-INDUCING FACTOR 1"/>
    <property type="match status" value="1"/>
</dbReference>
<dbReference type="SUPFAM" id="SSF51905">
    <property type="entry name" value="FAD/NAD(P)-binding domain"/>
    <property type="match status" value="1"/>
</dbReference>
<protein>
    <recommendedName>
        <fullName evidence="5">FAD/NAD(P)-binding domain-containing protein</fullName>
    </recommendedName>
</protein>
<evidence type="ECO:0000313" key="6">
    <source>
        <dbReference type="EMBL" id="KAJ5321438.1"/>
    </source>
</evidence>
<dbReference type="Pfam" id="PF07992">
    <property type="entry name" value="Pyr_redox_2"/>
    <property type="match status" value="1"/>
</dbReference>
<evidence type="ECO:0000313" key="7">
    <source>
        <dbReference type="Proteomes" id="UP001147746"/>
    </source>
</evidence>
<dbReference type="GO" id="GO:0004174">
    <property type="term" value="F:electron-transferring-flavoprotein dehydrogenase activity"/>
    <property type="evidence" value="ECO:0007669"/>
    <property type="project" value="TreeGrafter"/>
</dbReference>
<dbReference type="GO" id="GO:0005737">
    <property type="term" value="C:cytoplasm"/>
    <property type="evidence" value="ECO:0007669"/>
    <property type="project" value="TreeGrafter"/>
</dbReference>
<dbReference type="PANTHER" id="PTHR43735:SF3">
    <property type="entry name" value="FERROPTOSIS SUPPRESSOR PROTEIN 1"/>
    <property type="match status" value="1"/>
</dbReference>
<dbReference type="PRINTS" id="PR00411">
    <property type="entry name" value="PNDRDTASEI"/>
</dbReference>
<dbReference type="GO" id="GO:0050660">
    <property type="term" value="F:flavin adenine dinucleotide binding"/>
    <property type="evidence" value="ECO:0007669"/>
    <property type="project" value="TreeGrafter"/>
</dbReference>
<comment type="similarity">
    <text evidence="1">Belongs to the FAD-dependent oxidoreductase family.</text>
</comment>
<dbReference type="InterPro" id="IPR023753">
    <property type="entry name" value="FAD/NAD-binding_dom"/>
</dbReference>
<proteinExistence type="inferred from homology"/>
<evidence type="ECO:0000256" key="4">
    <source>
        <dbReference type="ARBA" id="ARBA00023002"/>
    </source>
</evidence>
<evidence type="ECO:0000256" key="3">
    <source>
        <dbReference type="ARBA" id="ARBA00022827"/>
    </source>
</evidence>
<organism evidence="6 7">
    <name type="scientific">Penicillium atrosanguineum</name>
    <dbReference type="NCBI Taxonomy" id="1132637"/>
    <lineage>
        <taxon>Eukaryota</taxon>
        <taxon>Fungi</taxon>
        <taxon>Dikarya</taxon>
        <taxon>Ascomycota</taxon>
        <taxon>Pezizomycotina</taxon>
        <taxon>Eurotiomycetes</taxon>
        <taxon>Eurotiomycetidae</taxon>
        <taxon>Eurotiales</taxon>
        <taxon>Aspergillaceae</taxon>
        <taxon>Penicillium</taxon>
    </lineage>
</organism>
<keyword evidence="2" id="KW-0285">Flavoprotein</keyword>
<gene>
    <name evidence="6" type="ORF">N7476_004440</name>
</gene>
<evidence type="ECO:0000256" key="2">
    <source>
        <dbReference type="ARBA" id="ARBA00022630"/>
    </source>
</evidence>
<keyword evidence="3" id="KW-0274">FAD</keyword>
<reference evidence="6" key="2">
    <citation type="journal article" date="2023" name="IMA Fungus">
        <title>Comparative genomic study of the Penicillium genus elucidates a diverse pangenome and 15 lateral gene transfer events.</title>
        <authorList>
            <person name="Petersen C."/>
            <person name="Sorensen T."/>
            <person name="Nielsen M.R."/>
            <person name="Sondergaard T.E."/>
            <person name="Sorensen J.L."/>
            <person name="Fitzpatrick D.A."/>
            <person name="Frisvad J.C."/>
            <person name="Nielsen K.L."/>
        </authorList>
    </citation>
    <scope>NUCLEOTIDE SEQUENCE</scope>
    <source>
        <strain evidence="6">IBT 21472</strain>
    </source>
</reference>
<feature type="domain" description="FAD/NAD(P)-binding" evidence="5">
    <location>
        <begin position="10"/>
        <end position="322"/>
    </location>
</feature>
<dbReference type="PRINTS" id="PR00368">
    <property type="entry name" value="FADPNR"/>
</dbReference>
<keyword evidence="7" id="KW-1185">Reference proteome</keyword>
<dbReference type="AlphaFoldDB" id="A0A9W9Q2B4"/>
<reference evidence="6" key="1">
    <citation type="submission" date="2022-12" db="EMBL/GenBank/DDBJ databases">
        <authorList>
            <person name="Petersen C."/>
        </authorList>
    </citation>
    <scope>NUCLEOTIDE SEQUENCE</scope>
    <source>
        <strain evidence="6">IBT 21472</strain>
    </source>
</reference>
<evidence type="ECO:0000256" key="1">
    <source>
        <dbReference type="ARBA" id="ARBA00006442"/>
    </source>
</evidence>
<dbReference type="InterPro" id="IPR036188">
    <property type="entry name" value="FAD/NAD-bd_sf"/>
</dbReference>
<dbReference type="EMBL" id="JAPZBO010000003">
    <property type="protein sequence ID" value="KAJ5321438.1"/>
    <property type="molecule type" value="Genomic_DNA"/>
</dbReference>
<evidence type="ECO:0000259" key="5">
    <source>
        <dbReference type="Pfam" id="PF07992"/>
    </source>
</evidence>